<dbReference type="RefSeq" id="WP_201431335.1">
    <property type="nucleotide sequence ID" value="NZ_JAEQBW010000004.1"/>
</dbReference>
<keyword evidence="5 7" id="KW-0472">Membrane</keyword>
<dbReference type="GO" id="GO:0005886">
    <property type="term" value="C:plasma membrane"/>
    <property type="evidence" value="ECO:0007669"/>
    <property type="project" value="UniProtKB-SubCell"/>
</dbReference>
<keyword evidence="3 7" id="KW-0812">Transmembrane</keyword>
<dbReference type="AlphaFoldDB" id="A0A935C8S7"/>
<feature type="domain" description="MotA/TolQ/ExbB proton channel" evidence="8">
    <location>
        <begin position="53"/>
        <end position="134"/>
    </location>
</feature>
<feature type="transmembrane region" description="Helical" evidence="7">
    <location>
        <begin position="61"/>
        <end position="82"/>
    </location>
</feature>
<gene>
    <name evidence="9" type="ORF">JKA74_11480</name>
</gene>
<evidence type="ECO:0000313" key="10">
    <source>
        <dbReference type="Proteomes" id="UP000611723"/>
    </source>
</evidence>
<evidence type="ECO:0000256" key="7">
    <source>
        <dbReference type="SAM" id="Phobius"/>
    </source>
</evidence>
<accession>A0A935C8S7</accession>
<evidence type="ECO:0000256" key="2">
    <source>
        <dbReference type="ARBA" id="ARBA00022475"/>
    </source>
</evidence>
<protein>
    <submittedName>
        <fullName evidence="9">MotA/TolQ/ExbB proton channel family protein</fullName>
    </submittedName>
</protein>
<name>A0A935C8S7_9BACT</name>
<keyword evidence="10" id="KW-1185">Reference proteome</keyword>
<evidence type="ECO:0000256" key="5">
    <source>
        <dbReference type="ARBA" id="ARBA00023136"/>
    </source>
</evidence>
<dbReference type="Proteomes" id="UP000611723">
    <property type="component" value="Unassembled WGS sequence"/>
</dbReference>
<keyword evidence="6" id="KW-0813">Transport</keyword>
<comment type="similarity">
    <text evidence="6">Belongs to the exbB/tolQ family.</text>
</comment>
<keyword evidence="6" id="KW-0653">Protein transport</keyword>
<comment type="subcellular location">
    <subcellularLocation>
        <location evidence="1">Cell membrane</location>
        <topology evidence="1">Multi-pass membrane protein</topology>
    </subcellularLocation>
    <subcellularLocation>
        <location evidence="6">Membrane</location>
        <topology evidence="6">Multi-pass membrane protein</topology>
    </subcellularLocation>
</comment>
<evidence type="ECO:0000256" key="1">
    <source>
        <dbReference type="ARBA" id="ARBA00004651"/>
    </source>
</evidence>
<evidence type="ECO:0000313" key="9">
    <source>
        <dbReference type="EMBL" id="MBK6265660.1"/>
    </source>
</evidence>
<feature type="transmembrane region" description="Helical" evidence="7">
    <location>
        <begin position="27"/>
        <end position="49"/>
    </location>
</feature>
<evidence type="ECO:0000256" key="4">
    <source>
        <dbReference type="ARBA" id="ARBA00022989"/>
    </source>
</evidence>
<evidence type="ECO:0000256" key="6">
    <source>
        <dbReference type="RuleBase" id="RU004057"/>
    </source>
</evidence>
<keyword evidence="4 7" id="KW-1133">Transmembrane helix</keyword>
<dbReference type="EMBL" id="JAEQBW010000004">
    <property type="protein sequence ID" value="MBK6265660.1"/>
    <property type="molecule type" value="Genomic_DNA"/>
</dbReference>
<reference evidence="9" key="1">
    <citation type="submission" date="2021-01" db="EMBL/GenBank/DDBJ databases">
        <title>Marivirga aurantiaca sp. nov., isolated from intertidal surface sediments.</title>
        <authorList>
            <person name="Zhang M."/>
        </authorList>
    </citation>
    <scope>NUCLEOTIDE SEQUENCE</scope>
    <source>
        <strain evidence="9">S37H4</strain>
    </source>
</reference>
<feature type="transmembrane region" description="Helical" evidence="7">
    <location>
        <begin position="102"/>
        <end position="126"/>
    </location>
</feature>
<evidence type="ECO:0000256" key="3">
    <source>
        <dbReference type="ARBA" id="ARBA00022692"/>
    </source>
</evidence>
<organism evidence="9 10">
    <name type="scientific">Marivirga aurantiaca</name>
    <dbReference type="NCBI Taxonomy" id="2802615"/>
    <lineage>
        <taxon>Bacteria</taxon>
        <taxon>Pseudomonadati</taxon>
        <taxon>Bacteroidota</taxon>
        <taxon>Cytophagia</taxon>
        <taxon>Cytophagales</taxon>
        <taxon>Marivirgaceae</taxon>
        <taxon>Marivirga</taxon>
    </lineage>
</organism>
<evidence type="ECO:0000259" key="8">
    <source>
        <dbReference type="Pfam" id="PF01618"/>
    </source>
</evidence>
<dbReference type="Pfam" id="PF01618">
    <property type="entry name" value="MotA_ExbB"/>
    <property type="match status" value="1"/>
</dbReference>
<keyword evidence="2" id="KW-1003">Cell membrane</keyword>
<dbReference type="GO" id="GO:0015031">
    <property type="term" value="P:protein transport"/>
    <property type="evidence" value="ECO:0007669"/>
    <property type="project" value="UniProtKB-KW"/>
</dbReference>
<proteinExistence type="inferred from homology"/>
<dbReference type="InterPro" id="IPR002898">
    <property type="entry name" value="MotA_ExbB_proton_chnl"/>
</dbReference>
<comment type="caution">
    <text evidence="9">The sequence shown here is derived from an EMBL/GenBank/DDBJ whole genome shotgun (WGS) entry which is preliminary data.</text>
</comment>
<sequence>MVFATNQNEVQINFFSWLFSRMQEGGIVIMSIVLICGFIVLLLTGRSLLYVKNINPKLTKMIILINSIGLFALVAGVFGQLLQLINTLDYLEFRGQVKAEELAAGLKFTILPTLFGCFIFLISRFFTIMLNWLKPHHKVD</sequence>